<evidence type="ECO:0000256" key="1">
    <source>
        <dbReference type="SAM" id="Phobius"/>
    </source>
</evidence>
<gene>
    <name evidence="2" type="ORF">g.28150</name>
</gene>
<protein>
    <submittedName>
        <fullName evidence="2">Uncharacterized protein</fullName>
    </submittedName>
</protein>
<keyword evidence="1" id="KW-0472">Membrane</keyword>
<organism evidence="2">
    <name type="scientific">Graphocephala atropunctata</name>
    <dbReference type="NCBI Taxonomy" id="36148"/>
    <lineage>
        <taxon>Eukaryota</taxon>
        <taxon>Metazoa</taxon>
        <taxon>Ecdysozoa</taxon>
        <taxon>Arthropoda</taxon>
        <taxon>Hexapoda</taxon>
        <taxon>Insecta</taxon>
        <taxon>Pterygota</taxon>
        <taxon>Neoptera</taxon>
        <taxon>Paraneoptera</taxon>
        <taxon>Hemiptera</taxon>
        <taxon>Auchenorrhyncha</taxon>
        <taxon>Membracoidea</taxon>
        <taxon>Cicadellidae</taxon>
        <taxon>Cicadellinae</taxon>
        <taxon>Cicadellini</taxon>
        <taxon>Graphocephala</taxon>
    </lineage>
</organism>
<evidence type="ECO:0000313" key="2">
    <source>
        <dbReference type="EMBL" id="JAT16045.1"/>
    </source>
</evidence>
<proteinExistence type="predicted"/>
<dbReference type="EMBL" id="GEBQ01023932">
    <property type="protein sequence ID" value="JAT16045.1"/>
    <property type="molecule type" value="Transcribed_RNA"/>
</dbReference>
<sequence>MQKLTHIFKLNLSVLVIFFSFFCGLAYFSVQNFGFIGAFYSLEEVLDVFNKEKHRDNPSVIKLLRLYDALVEDVGNISLYENNNPFIAIEGNHKTRRFIIARQLARALKATNLRNPPEFMNFLKYDFKELETRRAYYSLALYANALEARRLLHEKPVVTAGYWLDIAAFSLAKKYPLAFPENSSEMMWPSDLLAPDIIFYINSPPPETTLQFNMASTKPPNPLKPRLVDVYRSWTYPRVVELSGYIFSYNEMFTEMFRHINFIKQSKFKQYLKDNRKTLKKSYTGRK</sequence>
<name>A0A1B6KXA9_9HEMI</name>
<feature type="transmembrane region" description="Helical" evidence="1">
    <location>
        <begin position="12"/>
        <end position="30"/>
    </location>
</feature>
<accession>A0A1B6KXA9</accession>
<keyword evidence="1" id="KW-0812">Transmembrane</keyword>
<dbReference type="AlphaFoldDB" id="A0A1B6KXA9"/>
<keyword evidence="1" id="KW-1133">Transmembrane helix</keyword>
<reference evidence="2" key="1">
    <citation type="submission" date="2015-11" db="EMBL/GenBank/DDBJ databases">
        <title>De novo transcriptome assembly of four potential Pierce s Disease insect vectors from Arizona vineyards.</title>
        <authorList>
            <person name="Tassone E.E."/>
        </authorList>
    </citation>
    <scope>NUCLEOTIDE SEQUENCE</scope>
</reference>